<dbReference type="AlphaFoldDB" id="A0A564ZLN0"/>
<dbReference type="Pfam" id="PF16363">
    <property type="entry name" value="GDP_Man_Dehyd"/>
    <property type="match status" value="1"/>
</dbReference>
<evidence type="ECO:0000313" key="9">
    <source>
        <dbReference type="EMBL" id="VUZ85767.1"/>
    </source>
</evidence>
<evidence type="ECO:0000256" key="5">
    <source>
        <dbReference type="ARBA" id="ARBA00023027"/>
    </source>
</evidence>
<comment type="similarity">
    <text evidence="3 7">Belongs to the NAD(P)-dependent epimerase/dehydratase family. dTDP-glucose dehydratase subfamily.</text>
</comment>
<dbReference type="EMBL" id="CABIKM010000033">
    <property type="protein sequence ID" value="VUZ85767.1"/>
    <property type="molecule type" value="Genomic_DNA"/>
</dbReference>
<evidence type="ECO:0000256" key="1">
    <source>
        <dbReference type="ARBA" id="ARBA00001539"/>
    </source>
</evidence>
<dbReference type="Proteomes" id="UP000334340">
    <property type="component" value="Unassembled WGS sequence"/>
</dbReference>
<dbReference type="SUPFAM" id="SSF51735">
    <property type="entry name" value="NAD(P)-binding Rossmann-fold domains"/>
    <property type="match status" value="1"/>
</dbReference>
<evidence type="ECO:0000313" key="10">
    <source>
        <dbReference type="Proteomes" id="UP000334340"/>
    </source>
</evidence>
<evidence type="ECO:0000256" key="2">
    <source>
        <dbReference type="ARBA" id="ARBA00001911"/>
    </source>
</evidence>
<gene>
    <name evidence="9" type="ORF">MELA_02152</name>
</gene>
<dbReference type="InterPro" id="IPR036291">
    <property type="entry name" value="NAD(P)-bd_dom_sf"/>
</dbReference>
<comment type="cofactor">
    <cofactor evidence="2 7">
        <name>NAD(+)</name>
        <dbReference type="ChEBI" id="CHEBI:57540"/>
    </cofactor>
</comment>
<dbReference type="Gene3D" id="3.90.25.10">
    <property type="entry name" value="UDP-galactose 4-epimerase, domain 1"/>
    <property type="match status" value="1"/>
</dbReference>
<keyword evidence="10" id="KW-1185">Reference proteome</keyword>
<dbReference type="FunFam" id="3.40.50.720:FF:000304">
    <property type="entry name" value="UDP-glucose 4,6-dehydratase"/>
    <property type="match status" value="1"/>
</dbReference>
<evidence type="ECO:0000256" key="4">
    <source>
        <dbReference type="ARBA" id="ARBA00011990"/>
    </source>
</evidence>
<dbReference type="CDD" id="cd05246">
    <property type="entry name" value="dTDP_GD_SDR_e"/>
    <property type="match status" value="1"/>
</dbReference>
<dbReference type="GO" id="GO:0009225">
    <property type="term" value="P:nucleotide-sugar metabolic process"/>
    <property type="evidence" value="ECO:0007669"/>
    <property type="project" value="InterPro"/>
</dbReference>
<reference evidence="9 10" key="1">
    <citation type="submission" date="2019-07" db="EMBL/GenBank/DDBJ databases">
        <authorList>
            <person name="Cremers G."/>
        </authorList>
    </citation>
    <scope>NUCLEOTIDE SEQUENCE [LARGE SCALE GENOMIC DNA]</scope>
</reference>
<dbReference type="EC" id="4.2.1.46" evidence="4 7"/>
<dbReference type="PANTHER" id="PTHR43000">
    <property type="entry name" value="DTDP-D-GLUCOSE 4,6-DEHYDRATASE-RELATED"/>
    <property type="match status" value="1"/>
</dbReference>
<dbReference type="Gene3D" id="3.40.50.720">
    <property type="entry name" value="NAD(P)-binding Rossmann-like Domain"/>
    <property type="match status" value="1"/>
</dbReference>
<evidence type="ECO:0000256" key="6">
    <source>
        <dbReference type="ARBA" id="ARBA00023239"/>
    </source>
</evidence>
<comment type="catalytic activity">
    <reaction evidence="1 7">
        <text>dTDP-alpha-D-glucose = dTDP-4-dehydro-6-deoxy-alpha-D-glucose + H2O</text>
        <dbReference type="Rhea" id="RHEA:17221"/>
        <dbReference type="ChEBI" id="CHEBI:15377"/>
        <dbReference type="ChEBI" id="CHEBI:57477"/>
        <dbReference type="ChEBI" id="CHEBI:57649"/>
        <dbReference type="EC" id="4.2.1.46"/>
    </reaction>
</comment>
<evidence type="ECO:0000256" key="7">
    <source>
        <dbReference type="RuleBase" id="RU004473"/>
    </source>
</evidence>
<keyword evidence="5" id="KW-0520">NAD</keyword>
<dbReference type="NCBIfam" id="TIGR01181">
    <property type="entry name" value="dTDP_gluc_dehyt"/>
    <property type="match status" value="1"/>
</dbReference>
<proteinExistence type="inferred from homology"/>
<keyword evidence="6 7" id="KW-0456">Lyase</keyword>
<name>A0A564ZLN0_9BACT</name>
<dbReference type="GO" id="GO:0008460">
    <property type="term" value="F:dTDP-glucose 4,6-dehydratase activity"/>
    <property type="evidence" value="ECO:0007669"/>
    <property type="project" value="UniProtKB-EC"/>
</dbReference>
<organism evidence="9 10">
    <name type="scientific">Candidatus Methylomirabilis lanthanidiphila</name>
    <dbReference type="NCBI Taxonomy" id="2211376"/>
    <lineage>
        <taxon>Bacteria</taxon>
        <taxon>Candidatus Methylomirabilota</taxon>
        <taxon>Candidatus Methylomirabilia</taxon>
        <taxon>Candidatus Methylomirabilales</taxon>
        <taxon>Candidatus Methylomirabilaceae</taxon>
        <taxon>Candidatus Methylomirabilis</taxon>
    </lineage>
</organism>
<evidence type="ECO:0000259" key="8">
    <source>
        <dbReference type="Pfam" id="PF16363"/>
    </source>
</evidence>
<keyword evidence="9" id="KW-0167">Capsid protein</keyword>
<protein>
    <recommendedName>
        <fullName evidence="4 7">dTDP-glucose 4,6-dehydratase</fullName>
        <ecNumber evidence="4 7">4.2.1.46</ecNumber>
    </recommendedName>
</protein>
<keyword evidence="9" id="KW-0946">Virion</keyword>
<feature type="domain" description="NAD(P)-binding" evidence="8">
    <location>
        <begin position="4"/>
        <end position="305"/>
    </location>
</feature>
<sequence length="340" mass="38200">MRILVTGGAGFIGSNFIRHLLATDPTCRIVNLDKLTYAGNLENLTDVEGDRRYQFIKGSICDAAQVDTLLSEGFDALVNFAAESHVDRSIQDARAFVETNVLGTQTLLEACRRYRVSRMLQVSTDEVYGSLGPSGRFTEESPLHPNSPYAASKAAGDMLVSAYFRTYGLPVIITRSSNNYGPQQFPEKAIPLFITNALVGEPLPMYGDGLYVRDWLHVQDHCEALALVLRSGAAGDIYNIGGNCERANIDVAHFILRTLGKPKTLITHVRDRLGHDRRYALNTSKIEQVLGWKPRIPFETGLEDTIHWYERHTTWWTRIKGGQYREYYRKTYGDLSCVSQ</sequence>
<dbReference type="InterPro" id="IPR016040">
    <property type="entry name" value="NAD(P)-bd_dom"/>
</dbReference>
<evidence type="ECO:0000256" key="3">
    <source>
        <dbReference type="ARBA" id="ARBA00008178"/>
    </source>
</evidence>
<accession>A0A564ZLN0</accession>
<dbReference type="InterPro" id="IPR005888">
    <property type="entry name" value="dTDP_Gluc_deHydtase"/>
</dbReference>